<evidence type="ECO:0000256" key="1">
    <source>
        <dbReference type="SAM" id="Phobius"/>
    </source>
</evidence>
<dbReference type="Proteomes" id="UP000611500">
    <property type="component" value="Unassembled WGS sequence"/>
</dbReference>
<reference evidence="2" key="1">
    <citation type="journal article" date="2014" name="Int. J. Syst. Evol. Microbiol.">
        <title>Complete genome sequence of Corynebacterium casei LMG S-19264T (=DSM 44701T), isolated from a smear-ripened cheese.</title>
        <authorList>
            <consortium name="US DOE Joint Genome Institute (JGI-PGF)"/>
            <person name="Walter F."/>
            <person name="Albersmeier A."/>
            <person name="Kalinowski J."/>
            <person name="Ruckert C."/>
        </authorList>
    </citation>
    <scope>NUCLEOTIDE SEQUENCE</scope>
    <source>
        <strain evidence="2">CGMCC 1.7081</strain>
    </source>
</reference>
<keyword evidence="1" id="KW-0812">Transmembrane</keyword>
<keyword evidence="1" id="KW-0472">Membrane</keyword>
<dbReference type="EMBL" id="BNAP01000001">
    <property type="protein sequence ID" value="GHG80489.1"/>
    <property type="molecule type" value="Genomic_DNA"/>
</dbReference>
<gene>
    <name evidence="2" type="ORF">GCM10010961_03670</name>
</gene>
<keyword evidence="3" id="KW-1185">Reference proteome</keyword>
<protein>
    <submittedName>
        <fullName evidence="2">Uncharacterized protein</fullName>
    </submittedName>
</protein>
<organism evidence="2 3">
    <name type="scientific">Pseudodonghicola xiamenensis</name>
    <dbReference type="NCBI Taxonomy" id="337702"/>
    <lineage>
        <taxon>Bacteria</taxon>
        <taxon>Pseudomonadati</taxon>
        <taxon>Pseudomonadota</taxon>
        <taxon>Alphaproteobacteria</taxon>
        <taxon>Rhodobacterales</taxon>
        <taxon>Paracoccaceae</taxon>
        <taxon>Pseudodonghicola</taxon>
    </lineage>
</organism>
<sequence>MQTEVSLFPHDIAETIRLSAAPAALLAAIAARFTTMIALLLVGLVLLTMKISRPRIGHLRH</sequence>
<evidence type="ECO:0000313" key="2">
    <source>
        <dbReference type="EMBL" id="GHG80489.1"/>
    </source>
</evidence>
<comment type="caution">
    <text evidence="2">The sequence shown here is derived from an EMBL/GenBank/DDBJ whole genome shotgun (WGS) entry which is preliminary data.</text>
</comment>
<dbReference type="AlphaFoldDB" id="A0A8J3MBJ2"/>
<proteinExistence type="predicted"/>
<evidence type="ECO:0000313" key="3">
    <source>
        <dbReference type="Proteomes" id="UP000611500"/>
    </source>
</evidence>
<name>A0A8J3MBJ2_9RHOB</name>
<keyword evidence="1" id="KW-1133">Transmembrane helix</keyword>
<reference evidence="2" key="2">
    <citation type="submission" date="2020-09" db="EMBL/GenBank/DDBJ databases">
        <authorList>
            <person name="Sun Q."/>
            <person name="Zhou Y."/>
        </authorList>
    </citation>
    <scope>NUCLEOTIDE SEQUENCE</scope>
    <source>
        <strain evidence="2">CGMCC 1.7081</strain>
    </source>
</reference>
<accession>A0A8J3MBJ2</accession>
<feature type="transmembrane region" description="Helical" evidence="1">
    <location>
        <begin position="20"/>
        <end position="47"/>
    </location>
</feature>
<dbReference type="RefSeq" id="WP_028092114.1">
    <property type="nucleotide sequence ID" value="NZ_BNAP01000001.1"/>
</dbReference>